<evidence type="ECO:0000313" key="2">
    <source>
        <dbReference type="Proteomes" id="UP001442494"/>
    </source>
</evidence>
<sequence length="143" mass="15572">MSNAQRYPFISADTALGEAGFRPYLSITLVNQKSSVPTSGLLDTGATVNVLPYPVGVELGYEWGQQTTALSLTGNLAQYEARVVVVQAVVGRFEPVQLVFAWTQAVSVPLILGQVNFFMEFDVCFYRSQLQFEVSPKAGVSDV</sequence>
<keyword evidence="2" id="KW-1185">Reference proteome</keyword>
<dbReference type="Proteomes" id="UP001442494">
    <property type="component" value="Unassembled WGS sequence"/>
</dbReference>
<dbReference type="PROSITE" id="PS00141">
    <property type="entry name" value="ASP_PROTEASE"/>
    <property type="match status" value="1"/>
</dbReference>
<dbReference type="InterPro" id="IPR001969">
    <property type="entry name" value="Aspartic_peptidase_AS"/>
</dbReference>
<organism evidence="1 2">
    <name type="scientific">Funiculus sociatus GB2-A5</name>
    <dbReference type="NCBI Taxonomy" id="2933946"/>
    <lineage>
        <taxon>Bacteria</taxon>
        <taxon>Bacillati</taxon>
        <taxon>Cyanobacteriota</taxon>
        <taxon>Cyanophyceae</taxon>
        <taxon>Coleofasciculales</taxon>
        <taxon>Coleofasciculaceae</taxon>
        <taxon>Funiculus</taxon>
    </lineage>
</organism>
<dbReference type="RefSeq" id="WP_190419296.1">
    <property type="nucleotide sequence ID" value="NZ_JAMPKK010000030.1"/>
</dbReference>
<dbReference type="InterPro" id="IPR021109">
    <property type="entry name" value="Peptidase_aspartic_dom_sf"/>
</dbReference>
<gene>
    <name evidence="1" type="ORF">NDI37_14395</name>
</gene>
<protein>
    <recommendedName>
        <fullName evidence="3">Peptidase A2 domain-containing protein</fullName>
    </recommendedName>
</protein>
<name>A0ABV0JSJ1_9CYAN</name>
<dbReference type="EMBL" id="JAMPKK010000030">
    <property type="protein sequence ID" value="MEP0865656.1"/>
    <property type="molecule type" value="Genomic_DNA"/>
</dbReference>
<comment type="caution">
    <text evidence="1">The sequence shown here is derived from an EMBL/GenBank/DDBJ whole genome shotgun (WGS) entry which is preliminary data.</text>
</comment>
<dbReference type="Pfam" id="PF13650">
    <property type="entry name" value="Asp_protease_2"/>
    <property type="match status" value="1"/>
</dbReference>
<accession>A0ABV0JSJ1</accession>
<reference evidence="1 2" key="1">
    <citation type="submission" date="2022-04" db="EMBL/GenBank/DDBJ databases">
        <title>Positive selection, recombination, and allopatry shape intraspecific diversity of widespread and dominant cyanobacteria.</title>
        <authorList>
            <person name="Wei J."/>
            <person name="Shu W."/>
            <person name="Hu C."/>
        </authorList>
    </citation>
    <scope>NUCLEOTIDE SEQUENCE [LARGE SCALE GENOMIC DNA]</scope>
    <source>
        <strain evidence="1 2">GB2-A5</strain>
    </source>
</reference>
<dbReference type="SUPFAM" id="SSF50630">
    <property type="entry name" value="Acid proteases"/>
    <property type="match status" value="1"/>
</dbReference>
<proteinExistence type="predicted"/>
<evidence type="ECO:0008006" key="3">
    <source>
        <dbReference type="Google" id="ProtNLM"/>
    </source>
</evidence>
<evidence type="ECO:0000313" key="1">
    <source>
        <dbReference type="EMBL" id="MEP0865656.1"/>
    </source>
</evidence>